<keyword evidence="1" id="KW-1133">Transmembrane helix</keyword>
<evidence type="ECO:0008006" key="4">
    <source>
        <dbReference type="Google" id="ProtNLM"/>
    </source>
</evidence>
<evidence type="ECO:0000256" key="1">
    <source>
        <dbReference type="SAM" id="Phobius"/>
    </source>
</evidence>
<comment type="caution">
    <text evidence="2">The sequence shown here is derived from an EMBL/GenBank/DDBJ whole genome shotgun (WGS) entry which is preliminary data.</text>
</comment>
<dbReference type="RefSeq" id="WP_388036747.1">
    <property type="nucleotide sequence ID" value="NZ_JBHUEK010000010.1"/>
</dbReference>
<name>A0ABW4MMZ6_9BACI</name>
<accession>A0ABW4MMZ6</accession>
<evidence type="ECO:0000313" key="2">
    <source>
        <dbReference type="EMBL" id="MFD1778509.1"/>
    </source>
</evidence>
<feature type="transmembrane region" description="Helical" evidence="1">
    <location>
        <begin position="32"/>
        <end position="51"/>
    </location>
</feature>
<feature type="transmembrane region" description="Helical" evidence="1">
    <location>
        <begin position="82"/>
        <end position="103"/>
    </location>
</feature>
<protein>
    <recommendedName>
        <fullName evidence="4">DUF3899 domain-containing protein</fullName>
    </recommendedName>
</protein>
<feature type="transmembrane region" description="Helical" evidence="1">
    <location>
        <begin position="7"/>
        <end position="26"/>
    </location>
</feature>
<gene>
    <name evidence="2" type="ORF">ACFSFW_07495</name>
</gene>
<reference evidence="3" key="1">
    <citation type="journal article" date="2019" name="Int. J. Syst. Evol. Microbiol.">
        <title>The Global Catalogue of Microorganisms (GCM) 10K type strain sequencing project: providing services to taxonomists for standard genome sequencing and annotation.</title>
        <authorList>
            <consortium name="The Broad Institute Genomics Platform"/>
            <consortium name="The Broad Institute Genome Sequencing Center for Infectious Disease"/>
            <person name="Wu L."/>
            <person name="Ma J."/>
        </authorList>
    </citation>
    <scope>NUCLEOTIDE SEQUENCE [LARGE SCALE GENOMIC DNA]</scope>
    <source>
        <strain evidence="3">CCUG 15531</strain>
    </source>
</reference>
<evidence type="ECO:0000313" key="3">
    <source>
        <dbReference type="Proteomes" id="UP001597227"/>
    </source>
</evidence>
<dbReference type="EMBL" id="JBHUEK010000010">
    <property type="protein sequence ID" value="MFD1778509.1"/>
    <property type="molecule type" value="Genomic_DNA"/>
</dbReference>
<keyword evidence="3" id="KW-1185">Reference proteome</keyword>
<organism evidence="2 3">
    <name type="scientific">Fredinandcohnia salidurans</name>
    <dbReference type="NCBI Taxonomy" id="2595041"/>
    <lineage>
        <taxon>Bacteria</taxon>
        <taxon>Bacillati</taxon>
        <taxon>Bacillota</taxon>
        <taxon>Bacilli</taxon>
        <taxon>Bacillales</taxon>
        <taxon>Bacillaceae</taxon>
        <taxon>Fredinandcohnia</taxon>
    </lineage>
</organism>
<keyword evidence="1" id="KW-0812">Transmembrane</keyword>
<proteinExistence type="predicted"/>
<keyword evidence="1" id="KW-0472">Membrane</keyword>
<sequence length="106" mass="12063">MKKYMIFVLVVVVLELGLLFGISLFFDTNLVNTMFLGSCIFMIFAFLMSSTGDVFSKNSQKAIFDMFLGSYKPQHEKMTLKISPFLVGSILCFGMYFVLYYLGVLT</sequence>
<dbReference type="Proteomes" id="UP001597227">
    <property type="component" value="Unassembled WGS sequence"/>
</dbReference>